<keyword evidence="3" id="KW-1003">Cell membrane</keyword>
<feature type="region of interest" description="Disordered" evidence="16">
    <location>
        <begin position="104"/>
        <end position="126"/>
    </location>
</feature>
<dbReference type="GO" id="GO:0004714">
    <property type="term" value="F:transmembrane receptor protein tyrosine kinase activity"/>
    <property type="evidence" value="ECO:0007669"/>
    <property type="project" value="UniProtKB-EC"/>
</dbReference>
<evidence type="ECO:0000256" key="16">
    <source>
        <dbReference type="SAM" id="MobiDB-lite"/>
    </source>
</evidence>
<sequence>MIKGGYGGGGSAANWYPSPIIYGAGSGGGQTAVKFEKNTLWHRVIVSGGGGGSDNYYETDLIGKMDDGSGGAGGGFSGQGFWIDGEYVSTKLATSSSGFTFGNGESAQRYGSKNEKGFKPEKGDSDRPGAGAGWFGGFAGHHGNGGAGGGSSSALSSDAYIPEDLITAYDNNYEEFESHYYEFNKQSGYLFQNVVSYPGVWEGNGKLVITVLKQEYYNYIISGCKLKAYSNNYICQLGFGSVYLINLIMYLGFF</sequence>
<accession>A2DA90</accession>
<evidence type="ECO:0000259" key="17">
    <source>
        <dbReference type="Pfam" id="PF12810"/>
    </source>
</evidence>
<evidence type="ECO:0000256" key="4">
    <source>
        <dbReference type="ARBA" id="ARBA00022679"/>
    </source>
</evidence>
<evidence type="ECO:0000256" key="7">
    <source>
        <dbReference type="ARBA" id="ARBA00022741"/>
    </source>
</evidence>
<reference evidence="18" key="2">
    <citation type="journal article" date="2007" name="Science">
        <title>Draft genome sequence of the sexually transmitted pathogen Trichomonas vaginalis.</title>
        <authorList>
            <person name="Carlton J.M."/>
            <person name="Hirt R.P."/>
            <person name="Silva J.C."/>
            <person name="Delcher A.L."/>
            <person name="Schatz M."/>
            <person name="Zhao Q."/>
            <person name="Wortman J.R."/>
            <person name="Bidwell S.L."/>
            <person name="Alsmark U.C.M."/>
            <person name="Besteiro S."/>
            <person name="Sicheritz-Ponten T."/>
            <person name="Noel C.J."/>
            <person name="Dacks J.B."/>
            <person name="Foster P.G."/>
            <person name="Simillion C."/>
            <person name="Van de Peer Y."/>
            <person name="Miranda-Saavedra D."/>
            <person name="Barton G.J."/>
            <person name="Westrop G.D."/>
            <person name="Mueller S."/>
            <person name="Dessi D."/>
            <person name="Fiori P.L."/>
            <person name="Ren Q."/>
            <person name="Paulsen I."/>
            <person name="Zhang H."/>
            <person name="Bastida-Corcuera F.D."/>
            <person name="Simoes-Barbosa A."/>
            <person name="Brown M.T."/>
            <person name="Hayes R.D."/>
            <person name="Mukherjee M."/>
            <person name="Okumura C.Y."/>
            <person name="Schneider R."/>
            <person name="Smith A.J."/>
            <person name="Vanacova S."/>
            <person name="Villalvazo M."/>
            <person name="Haas B.J."/>
            <person name="Pertea M."/>
            <person name="Feldblyum T.V."/>
            <person name="Utterback T.R."/>
            <person name="Shu C.L."/>
            <person name="Osoegawa K."/>
            <person name="de Jong P.J."/>
            <person name="Hrdy I."/>
            <person name="Horvathova L."/>
            <person name="Zubacova Z."/>
            <person name="Dolezal P."/>
            <person name="Malik S.B."/>
            <person name="Logsdon J.M. Jr."/>
            <person name="Henze K."/>
            <person name="Gupta A."/>
            <person name="Wang C.C."/>
            <person name="Dunne R.L."/>
            <person name="Upcroft J.A."/>
            <person name="Upcroft P."/>
            <person name="White O."/>
            <person name="Salzberg S.L."/>
            <person name="Tang P."/>
            <person name="Chiu C.-H."/>
            <person name="Lee Y.-S."/>
            <person name="Embley T.M."/>
            <person name="Coombs G.H."/>
            <person name="Mottram J.C."/>
            <person name="Tachezy J."/>
            <person name="Fraser-Liggett C.M."/>
            <person name="Johnson P.J."/>
        </authorList>
    </citation>
    <scope>NUCLEOTIDE SEQUENCE [LARGE SCALE GENOMIC DNA]</scope>
    <source>
        <strain evidence="18">G3</strain>
    </source>
</reference>
<evidence type="ECO:0000256" key="14">
    <source>
        <dbReference type="ARBA" id="ARBA00023170"/>
    </source>
</evidence>
<reference evidence="18" key="1">
    <citation type="submission" date="2006-10" db="EMBL/GenBank/DDBJ databases">
        <authorList>
            <person name="Amadeo P."/>
            <person name="Zhao Q."/>
            <person name="Wortman J."/>
            <person name="Fraser-Liggett C."/>
            <person name="Carlton J."/>
        </authorList>
    </citation>
    <scope>NUCLEOTIDE SEQUENCE</scope>
    <source>
        <strain evidence="18">G3</strain>
    </source>
</reference>
<dbReference type="EMBL" id="DS113182">
    <property type="protein sequence ID" value="EAY22738.1"/>
    <property type="molecule type" value="Genomic_DNA"/>
</dbReference>
<dbReference type="VEuPathDB" id="TrichDB:TVAG_476670"/>
<dbReference type="EC" id="2.7.10.1" evidence="2"/>
<keyword evidence="8" id="KW-0418">Kinase</keyword>
<dbReference type="RefSeq" id="XP_001583724.1">
    <property type="nucleotide sequence ID" value="XM_001583674.1"/>
</dbReference>
<proteinExistence type="predicted"/>
<keyword evidence="4" id="KW-0808">Transferase</keyword>
<evidence type="ECO:0000313" key="19">
    <source>
        <dbReference type="Proteomes" id="UP000001542"/>
    </source>
</evidence>
<feature type="domain" description="ALK/LTK-like glycine-rich" evidence="17">
    <location>
        <begin position="1"/>
        <end position="212"/>
    </location>
</feature>
<keyword evidence="10" id="KW-1133">Transmembrane helix</keyword>
<keyword evidence="9" id="KW-0067">ATP-binding</keyword>
<organism evidence="18 19">
    <name type="scientific">Trichomonas vaginalis (strain ATCC PRA-98 / G3)</name>
    <dbReference type="NCBI Taxonomy" id="412133"/>
    <lineage>
        <taxon>Eukaryota</taxon>
        <taxon>Metamonada</taxon>
        <taxon>Parabasalia</taxon>
        <taxon>Trichomonadida</taxon>
        <taxon>Trichomonadidae</taxon>
        <taxon>Trichomonas</taxon>
    </lineage>
</organism>
<keyword evidence="12" id="KW-0829">Tyrosine-protein kinase</keyword>
<evidence type="ECO:0000256" key="5">
    <source>
        <dbReference type="ARBA" id="ARBA00022692"/>
    </source>
</evidence>
<dbReference type="InParanoid" id="A2DA90"/>
<keyword evidence="7" id="KW-0547">Nucleotide-binding</keyword>
<evidence type="ECO:0000256" key="10">
    <source>
        <dbReference type="ARBA" id="ARBA00022989"/>
    </source>
</evidence>
<dbReference type="InterPro" id="IPR055163">
    <property type="entry name" value="ALK/LTK-like_GRD"/>
</dbReference>
<keyword evidence="15" id="KW-0325">Glycoprotein</keyword>
<keyword evidence="11" id="KW-0472">Membrane</keyword>
<evidence type="ECO:0000256" key="1">
    <source>
        <dbReference type="ARBA" id="ARBA00004251"/>
    </source>
</evidence>
<evidence type="ECO:0000256" key="8">
    <source>
        <dbReference type="ARBA" id="ARBA00022777"/>
    </source>
</evidence>
<evidence type="ECO:0000313" key="18">
    <source>
        <dbReference type="EMBL" id="EAY22738.1"/>
    </source>
</evidence>
<dbReference type="Proteomes" id="UP000001542">
    <property type="component" value="Unassembled WGS sequence"/>
</dbReference>
<feature type="compositionally biased region" description="Basic and acidic residues" evidence="16">
    <location>
        <begin position="112"/>
        <end position="126"/>
    </location>
</feature>
<evidence type="ECO:0000256" key="3">
    <source>
        <dbReference type="ARBA" id="ARBA00022475"/>
    </source>
</evidence>
<keyword evidence="13" id="KW-1015">Disulfide bond</keyword>
<keyword evidence="5" id="KW-0812">Transmembrane</keyword>
<name>A2DA90_TRIV3</name>
<evidence type="ECO:0000256" key="15">
    <source>
        <dbReference type="ARBA" id="ARBA00023180"/>
    </source>
</evidence>
<dbReference type="VEuPathDB" id="TrichDB:TVAGG3_0266710"/>
<dbReference type="AlphaFoldDB" id="A2DA90"/>
<dbReference type="GO" id="GO:0005524">
    <property type="term" value="F:ATP binding"/>
    <property type="evidence" value="ECO:0007669"/>
    <property type="project" value="UniProtKB-KW"/>
</dbReference>
<evidence type="ECO:0000256" key="13">
    <source>
        <dbReference type="ARBA" id="ARBA00023157"/>
    </source>
</evidence>
<dbReference type="GO" id="GO:0005886">
    <property type="term" value="C:plasma membrane"/>
    <property type="evidence" value="ECO:0007669"/>
    <property type="project" value="UniProtKB-SubCell"/>
</dbReference>
<comment type="subcellular location">
    <subcellularLocation>
        <location evidence="1">Cell membrane</location>
        <topology evidence="1">Single-pass type I membrane protein</topology>
    </subcellularLocation>
</comment>
<protein>
    <recommendedName>
        <fullName evidence="2">receptor protein-tyrosine kinase</fullName>
        <ecNumber evidence="2">2.7.10.1</ecNumber>
    </recommendedName>
</protein>
<dbReference type="Pfam" id="PF12810">
    <property type="entry name" value="ALK_LTK_GRD"/>
    <property type="match status" value="1"/>
</dbReference>
<dbReference type="KEGG" id="tva:5468296"/>
<evidence type="ECO:0000256" key="6">
    <source>
        <dbReference type="ARBA" id="ARBA00022729"/>
    </source>
</evidence>
<gene>
    <name evidence="18" type="ORF">TVAG_476670</name>
</gene>
<evidence type="ECO:0000256" key="11">
    <source>
        <dbReference type="ARBA" id="ARBA00023136"/>
    </source>
</evidence>
<keyword evidence="19" id="KW-1185">Reference proteome</keyword>
<keyword evidence="6" id="KW-0732">Signal</keyword>
<keyword evidence="14" id="KW-0675">Receptor</keyword>
<evidence type="ECO:0000256" key="12">
    <source>
        <dbReference type="ARBA" id="ARBA00023137"/>
    </source>
</evidence>
<evidence type="ECO:0000256" key="9">
    <source>
        <dbReference type="ARBA" id="ARBA00022840"/>
    </source>
</evidence>
<evidence type="ECO:0000256" key="2">
    <source>
        <dbReference type="ARBA" id="ARBA00011902"/>
    </source>
</evidence>